<comment type="caution">
    <text evidence="2">The sequence shown here is derived from an EMBL/GenBank/DDBJ whole genome shotgun (WGS) entry which is preliminary data.</text>
</comment>
<dbReference type="Proteomes" id="UP000231990">
    <property type="component" value="Unassembled WGS sequence"/>
</dbReference>
<reference evidence="3 4" key="1">
    <citation type="submission" date="2017-07" db="EMBL/GenBank/DDBJ databases">
        <title>Leptospira spp. isolated from tropical soils.</title>
        <authorList>
            <person name="Thibeaux R."/>
            <person name="Iraola G."/>
            <person name="Ferres I."/>
            <person name="Bierque E."/>
            <person name="Girault D."/>
            <person name="Soupe-Gilbert M.-E."/>
            <person name="Picardeau M."/>
            <person name="Goarant C."/>
        </authorList>
    </citation>
    <scope>NUCLEOTIDE SEQUENCE [LARGE SCALE GENOMIC DNA]</scope>
    <source>
        <strain evidence="2 4">FH1-B-B1</strain>
        <strain evidence="1 3">FH1-B-C1</strain>
    </source>
</reference>
<dbReference type="AlphaFoldDB" id="A0A2M9ZMR8"/>
<organism evidence="2 4">
    <name type="scientific">Leptospira perolatii</name>
    <dbReference type="NCBI Taxonomy" id="2023191"/>
    <lineage>
        <taxon>Bacteria</taxon>
        <taxon>Pseudomonadati</taxon>
        <taxon>Spirochaetota</taxon>
        <taxon>Spirochaetia</taxon>
        <taxon>Leptospirales</taxon>
        <taxon>Leptospiraceae</taxon>
        <taxon>Leptospira</taxon>
    </lineage>
</organism>
<evidence type="ECO:0000313" key="2">
    <source>
        <dbReference type="EMBL" id="PJZ73366.1"/>
    </source>
</evidence>
<dbReference type="Proteomes" id="UP000231962">
    <property type="component" value="Unassembled WGS sequence"/>
</dbReference>
<sequence>MLSILKEKKKLFLSLLLIWTLTAIYVVPRRYEILRSFTLWIEPPELNPKLSEQLQERGDELLSEKVTFHHIDHFIKLGKMSESCYRAMEIGRHGLDELFREPSWMEARKKGWTMQDLIPNESPLLGSDFNRERIDTTEYWQEYSRTVLEALDDYKRALNFNPFDGYNRLPGVGVFGTDRPSIYGKSLLEKITMTSYASCRPEEALVSHFHTLTSIEDLVFEKIKRKEKPQIPWWKKILNFFSFSCSAEPDHILEAELPREIRVWEAISKSDSNPIVFSEDYPERTKLSANQFKQLILKTLDLLGSAHGNGSSSLSPEESVSLYLRILYFSCSNRSIPPEAKYWGSSAIAMIPCVQSDEEGNRLFYTNEFRLARLYYKLADRESSYRKIAGELFEKVYQSKSTSLGIRFQAKLMRIRCLMYASSWDQSLKELDQLQNDLYSVDPEFRSDKAGYEDLIEDRKKLLQFVLRKKGKYSEADDLFDETTN</sequence>
<keyword evidence="3" id="KW-1185">Reference proteome</keyword>
<proteinExistence type="predicted"/>
<accession>A0A2M9ZMR8</accession>
<evidence type="ECO:0000313" key="3">
    <source>
        <dbReference type="Proteomes" id="UP000231962"/>
    </source>
</evidence>
<gene>
    <name evidence="1" type="ORF">CH360_17055</name>
    <name evidence="2" type="ORF">CH373_10415</name>
</gene>
<protein>
    <submittedName>
        <fullName evidence="2">Uncharacterized protein</fullName>
    </submittedName>
</protein>
<evidence type="ECO:0000313" key="4">
    <source>
        <dbReference type="Proteomes" id="UP000231990"/>
    </source>
</evidence>
<dbReference type="RefSeq" id="WP_100715307.1">
    <property type="nucleotide sequence ID" value="NZ_NPDY01000027.1"/>
</dbReference>
<dbReference type="EMBL" id="NPDY01000027">
    <property type="protein sequence ID" value="PJZ68283.1"/>
    <property type="molecule type" value="Genomic_DNA"/>
</dbReference>
<dbReference type="OrthoDB" id="341257at2"/>
<evidence type="ECO:0000313" key="1">
    <source>
        <dbReference type="EMBL" id="PJZ68283.1"/>
    </source>
</evidence>
<name>A0A2M9ZMR8_9LEPT</name>
<dbReference type="EMBL" id="NPDZ01000005">
    <property type="protein sequence ID" value="PJZ73366.1"/>
    <property type="molecule type" value="Genomic_DNA"/>
</dbReference>